<dbReference type="EMBL" id="BAABAT010000012">
    <property type="protein sequence ID" value="GAA4252067.1"/>
    <property type="molecule type" value="Genomic_DNA"/>
</dbReference>
<organism evidence="10 11">
    <name type="scientific">Dactylosporangium darangshiense</name>
    <dbReference type="NCBI Taxonomy" id="579108"/>
    <lineage>
        <taxon>Bacteria</taxon>
        <taxon>Bacillati</taxon>
        <taxon>Actinomycetota</taxon>
        <taxon>Actinomycetes</taxon>
        <taxon>Micromonosporales</taxon>
        <taxon>Micromonosporaceae</taxon>
        <taxon>Dactylosporangium</taxon>
    </lineage>
</organism>
<evidence type="ECO:0000313" key="10">
    <source>
        <dbReference type="EMBL" id="GAA4252067.1"/>
    </source>
</evidence>
<feature type="transmembrane region" description="Helical" evidence="8">
    <location>
        <begin position="465"/>
        <end position="484"/>
    </location>
</feature>
<reference evidence="11" key="1">
    <citation type="journal article" date="2019" name="Int. J. Syst. Evol. Microbiol.">
        <title>The Global Catalogue of Microorganisms (GCM) 10K type strain sequencing project: providing services to taxonomists for standard genome sequencing and annotation.</title>
        <authorList>
            <consortium name="The Broad Institute Genomics Platform"/>
            <consortium name="The Broad Institute Genome Sequencing Center for Infectious Disease"/>
            <person name="Wu L."/>
            <person name="Ma J."/>
        </authorList>
    </citation>
    <scope>NUCLEOTIDE SEQUENCE [LARGE SCALE GENOMIC DNA]</scope>
    <source>
        <strain evidence="11">JCM 17441</strain>
    </source>
</reference>
<feature type="region of interest" description="Disordered" evidence="7">
    <location>
        <begin position="1"/>
        <end position="43"/>
    </location>
</feature>
<feature type="transmembrane region" description="Helical" evidence="8">
    <location>
        <begin position="76"/>
        <end position="98"/>
    </location>
</feature>
<feature type="transmembrane region" description="Helical" evidence="8">
    <location>
        <begin position="118"/>
        <end position="144"/>
    </location>
</feature>
<evidence type="ECO:0000256" key="1">
    <source>
        <dbReference type="ARBA" id="ARBA00004141"/>
    </source>
</evidence>
<keyword evidence="3" id="KW-0808">Transferase</keyword>
<dbReference type="PANTHER" id="PTHR43867:SF2">
    <property type="entry name" value="CELLULOSE SYNTHASE CATALYTIC SUBUNIT A [UDP-FORMING]"/>
    <property type="match status" value="1"/>
</dbReference>
<evidence type="ECO:0000259" key="9">
    <source>
        <dbReference type="Pfam" id="PF13632"/>
    </source>
</evidence>
<dbReference type="PANTHER" id="PTHR43867">
    <property type="entry name" value="CELLULOSE SYNTHASE CATALYTIC SUBUNIT A [UDP-FORMING]"/>
    <property type="match status" value="1"/>
</dbReference>
<feature type="transmembrane region" description="Helical" evidence="8">
    <location>
        <begin position="496"/>
        <end position="520"/>
    </location>
</feature>
<name>A0ABP8DBR9_9ACTN</name>
<evidence type="ECO:0000256" key="5">
    <source>
        <dbReference type="ARBA" id="ARBA00022989"/>
    </source>
</evidence>
<gene>
    <name evidence="10" type="ORF">GCM10022255_047140</name>
</gene>
<evidence type="ECO:0000256" key="4">
    <source>
        <dbReference type="ARBA" id="ARBA00022692"/>
    </source>
</evidence>
<keyword evidence="2" id="KW-0328">Glycosyltransferase</keyword>
<keyword evidence="6 8" id="KW-0472">Membrane</keyword>
<dbReference type="Proteomes" id="UP001500620">
    <property type="component" value="Unassembled WGS sequence"/>
</dbReference>
<keyword evidence="11" id="KW-1185">Reference proteome</keyword>
<comment type="caution">
    <text evidence="10">The sequence shown here is derived from an EMBL/GenBank/DDBJ whole genome shotgun (WGS) entry which is preliminary data.</text>
</comment>
<proteinExistence type="predicted"/>
<feature type="domain" description="Glycosyltransferase 2-like" evidence="9">
    <location>
        <begin position="257"/>
        <end position="503"/>
    </location>
</feature>
<keyword evidence="4 8" id="KW-0812">Transmembrane</keyword>
<dbReference type="InterPro" id="IPR001173">
    <property type="entry name" value="Glyco_trans_2-like"/>
</dbReference>
<feature type="compositionally biased region" description="Basic and acidic residues" evidence="7">
    <location>
        <begin position="15"/>
        <end position="43"/>
    </location>
</feature>
<evidence type="ECO:0000256" key="2">
    <source>
        <dbReference type="ARBA" id="ARBA00022676"/>
    </source>
</evidence>
<dbReference type="InterPro" id="IPR050321">
    <property type="entry name" value="Glycosyltr_2/OpgH_subfam"/>
</dbReference>
<evidence type="ECO:0000256" key="8">
    <source>
        <dbReference type="SAM" id="Phobius"/>
    </source>
</evidence>
<protein>
    <submittedName>
        <fullName evidence="10">Cellulose synthase catalytic subunit</fullName>
    </submittedName>
</protein>
<evidence type="ECO:0000256" key="3">
    <source>
        <dbReference type="ARBA" id="ARBA00022679"/>
    </source>
</evidence>
<evidence type="ECO:0000256" key="7">
    <source>
        <dbReference type="SAM" id="MobiDB-lite"/>
    </source>
</evidence>
<feature type="transmembrane region" description="Helical" evidence="8">
    <location>
        <begin position="432"/>
        <end position="453"/>
    </location>
</feature>
<dbReference type="SUPFAM" id="SSF53448">
    <property type="entry name" value="Nucleotide-diphospho-sugar transferases"/>
    <property type="match status" value="1"/>
</dbReference>
<feature type="transmembrane region" description="Helical" evidence="8">
    <location>
        <begin position="547"/>
        <end position="565"/>
    </location>
</feature>
<feature type="transmembrane region" description="Helical" evidence="8">
    <location>
        <begin position="572"/>
        <end position="593"/>
    </location>
</feature>
<dbReference type="InterPro" id="IPR029044">
    <property type="entry name" value="Nucleotide-diphossugar_trans"/>
</dbReference>
<sequence>MLDTAVPRSVTPGPDADRRGSRPTRAERRERRRQDKRDRTHRAYEDCNELTGPLTMPAAAHRPVVYRKVGGPWRRVMLSLLIAANFLTGLVFIGWLLLPEHIPGSPTLGADPGDWHVIVARVAFCFVVLVEGVRLLQNFAVWVFAWKARDPVPMVVEPGLRIAMLTTIVPAKEPIDVVERSLRAMQQVRYDGQVDVWILDEGDDPRVKAMAKRLGVHHFSRKGRPEFNQEHGAFRAKTKSGNHNAWRATHEHVYDVVAQMDPDHVPLPSFLERTLGYFRDPDVAFVVAPQVYGNMYDNWVVHGASVQQYLFSGLIERGGNGLDAPLLIGTNHLYRPLAWALIDGYQDSIIEDHLTSMVVMGAKNPLTDRRWKGVYTPDVIAVGEGPTSWTDYFNQQKRWAYGVWEILLRRSRPHLKRLGAAQRLCYGLVQSYYPSVALSAVSGVVATGTYLTLGINAADIRWPVWLALWSASMGTWALLWLWLRRFNLARHERREIGVHGMLLALFAVPVYAAAGIAALLRRPLAYAVTAKGRLRSVDGPRTFRTHAVWAFVGAALLGTSFVLGYDSIALRFWASLSVAVGSVPPLIAFAAWLRDRKAVQPEEDPVTAGLVVTIRATVSSAFAIEDLPTVHGFPAVPHAGFPLPHQAQAQGSPA</sequence>
<accession>A0ABP8DBR9</accession>
<dbReference type="Gene3D" id="3.90.550.10">
    <property type="entry name" value="Spore Coat Polysaccharide Biosynthesis Protein SpsA, Chain A"/>
    <property type="match status" value="1"/>
</dbReference>
<evidence type="ECO:0000313" key="11">
    <source>
        <dbReference type="Proteomes" id="UP001500620"/>
    </source>
</evidence>
<comment type="subcellular location">
    <subcellularLocation>
        <location evidence="1">Membrane</location>
        <topology evidence="1">Multi-pass membrane protein</topology>
    </subcellularLocation>
</comment>
<evidence type="ECO:0000256" key="6">
    <source>
        <dbReference type="ARBA" id="ARBA00023136"/>
    </source>
</evidence>
<keyword evidence="5 8" id="KW-1133">Transmembrane helix</keyword>
<dbReference type="Pfam" id="PF13632">
    <property type="entry name" value="Glyco_trans_2_3"/>
    <property type="match status" value="1"/>
</dbReference>